<feature type="transmembrane region" description="Helical" evidence="9">
    <location>
        <begin position="176"/>
        <end position="198"/>
    </location>
</feature>
<comment type="function">
    <text evidence="8">Part of an ABC transporter complex. Transmembrane domains (TMD) form a pore in the inner membrane and the ATP-binding domain (NBD) is responsible for energy generation.</text>
</comment>
<keyword evidence="4" id="KW-0547">Nucleotide-binding</keyword>
<dbReference type="InterPro" id="IPR039421">
    <property type="entry name" value="Type_1_exporter"/>
</dbReference>
<accession>A0A231UY91</accession>
<dbReference type="InterPro" id="IPR027417">
    <property type="entry name" value="P-loop_NTPase"/>
</dbReference>
<evidence type="ECO:0000256" key="5">
    <source>
        <dbReference type="ARBA" id="ARBA00022840"/>
    </source>
</evidence>
<dbReference type="GO" id="GO:0015421">
    <property type="term" value="F:ABC-type oligopeptide transporter activity"/>
    <property type="evidence" value="ECO:0007669"/>
    <property type="project" value="TreeGrafter"/>
</dbReference>
<protein>
    <submittedName>
        <fullName evidence="12">Multidrug ABC transporter ATP-binding protein</fullName>
    </submittedName>
</protein>
<dbReference type="InterPro" id="IPR003439">
    <property type="entry name" value="ABC_transporter-like_ATP-bd"/>
</dbReference>
<gene>
    <name evidence="12" type="ORF">B7H23_10645</name>
</gene>
<evidence type="ECO:0000259" key="10">
    <source>
        <dbReference type="PROSITE" id="PS50893"/>
    </source>
</evidence>
<reference evidence="13" key="1">
    <citation type="journal article" date="2017" name="Int. J. Syst. Evol. Microbiol.">
        <title>Notoacmeibacter marinus gen. nov., sp. nov., isolated from the gut of a limpet and proposal of Notoacmeibacteraceae fam. nov. in the order Rhizobiales of the class Alphaproteobacteria.</title>
        <authorList>
            <person name="Huang Z."/>
            <person name="Guo F."/>
            <person name="Lai Q."/>
        </authorList>
    </citation>
    <scope>NUCLEOTIDE SEQUENCE [LARGE SCALE GENOMIC DNA]</scope>
    <source>
        <strain evidence="13">XMTR2A4</strain>
    </source>
</reference>
<dbReference type="InterPro" id="IPR017871">
    <property type="entry name" value="ABC_transporter-like_CS"/>
</dbReference>
<dbReference type="PROSITE" id="PS00211">
    <property type="entry name" value="ABC_TRANSPORTER_1"/>
    <property type="match status" value="1"/>
</dbReference>
<dbReference type="GO" id="GO:0016887">
    <property type="term" value="F:ATP hydrolysis activity"/>
    <property type="evidence" value="ECO:0007669"/>
    <property type="project" value="InterPro"/>
</dbReference>
<dbReference type="PANTHER" id="PTHR43394:SF1">
    <property type="entry name" value="ATP-BINDING CASSETTE SUB-FAMILY B MEMBER 10, MITOCHONDRIAL"/>
    <property type="match status" value="1"/>
</dbReference>
<evidence type="ECO:0000256" key="8">
    <source>
        <dbReference type="ARBA" id="ARBA00024725"/>
    </source>
</evidence>
<dbReference type="SUPFAM" id="SSF52540">
    <property type="entry name" value="P-loop containing nucleoside triphosphate hydrolases"/>
    <property type="match status" value="1"/>
</dbReference>
<feature type="domain" description="ABC transporter" evidence="10">
    <location>
        <begin position="382"/>
        <end position="622"/>
    </location>
</feature>
<dbReference type="Gene3D" id="3.40.50.300">
    <property type="entry name" value="P-loop containing nucleotide triphosphate hydrolases"/>
    <property type="match status" value="1"/>
</dbReference>
<dbReference type="AlphaFoldDB" id="A0A231UY91"/>
<dbReference type="GO" id="GO:0005524">
    <property type="term" value="F:ATP binding"/>
    <property type="evidence" value="ECO:0007669"/>
    <property type="project" value="UniProtKB-KW"/>
</dbReference>
<organism evidence="12 13">
    <name type="scientific">Notoacmeibacter marinus</name>
    <dbReference type="NCBI Taxonomy" id="1876515"/>
    <lineage>
        <taxon>Bacteria</taxon>
        <taxon>Pseudomonadati</taxon>
        <taxon>Pseudomonadota</taxon>
        <taxon>Alphaproteobacteria</taxon>
        <taxon>Hyphomicrobiales</taxon>
        <taxon>Notoacmeibacteraceae</taxon>
        <taxon>Notoacmeibacter</taxon>
    </lineage>
</organism>
<dbReference type="Gene3D" id="1.20.1560.10">
    <property type="entry name" value="ABC transporter type 1, transmembrane domain"/>
    <property type="match status" value="1"/>
</dbReference>
<dbReference type="PROSITE" id="PS50929">
    <property type="entry name" value="ABC_TM1F"/>
    <property type="match status" value="1"/>
</dbReference>
<feature type="transmembrane region" description="Helical" evidence="9">
    <location>
        <begin position="101"/>
        <end position="118"/>
    </location>
</feature>
<dbReference type="InterPro" id="IPR036640">
    <property type="entry name" value="ABC1_TM_sf"/>
</dbReference>
<dbReference type="PANTHER" id="PTHR43394">
    <property type="entry name" value="ATP-DEPENDENT PERMEASE MDL1, MITOCHONDRIAL"/>
    <property type="match status" value="1"/>
</dbReference>
<dbReference type="InterPro" id="IPR003593">
    <property type="entry name" value="AAA+_ATPase"/>
</dbReference>
<comment type="caution">
    <text evidence="12">The sequence shown here is derived from an EMBL/GenBank/DDBJ whole genome shotgun (WGS) entry which is preliminary data.</text>
</comment>
<evidence type="ECO:0000313" key="12">
    <source>
        <dbReference type="EMBL" id="OXT00923.1"/>
    </source>
</evidence>
<dbReference type="GO" id="GO:0005886">
    <property type="term" value="C:plasma membrane"/>
    <property type="evidence" value="ECO:0007669"/>
    <property type="project" value="UniProtKB-SubCell"/>
</dbReference>
<feature type="transmembrane region" description="Helical" evidence="9">
    <location>
        <begin position="293"/>
        <end position="313"/>
    </location>
</feature>
<feature type="transmembrane region" description="Helical" evidence="9">
    <location>
        <begin position="204"/>
        <end position="224"/>
    </location>
</feature>
<keyword evidence="5 12" id="KW-0067">ATP-binding</keyword>
<sequence length="635" mass="69619">MPTQADELRTDYNRRETVSDRVFGVTENYIDPFEKDDDGLLPREAMAFILHFAKQAKGPFAAMLIVGGLSGAVDAALYWSVGWLVDLMEREGPADFLAENWLSLTGLLVLILIVRAAVMIGQTMLEQQVISPRFIAMIRWQAFRRVIEQPLSFYQNDFAGRIAQKIIQAGESTTDLITSIIGTFWSFATFVVLTASILVAMDPILGVVVAVWVVCYLAVARFLLPRVRKTSRRRANARSILSGRLVDAFTNILAVKLFDDGRREHAFVREGVEHLLYATAHAARAITTVRASVAILNGAMMAAVGVVAVRGWMAGDVSTGAVAAAMGLVFRLNQMSGWVMFNINGIVRNFATVQDATATISVRPALQDAPDAIEIDRANGAIAFENVSFGYGRDDMPVISDLSFRIEPGERVAIVGPSGGGKTTILSLLLRLFDVESGRITLDGHDIRDLTQSSLRRQFGMVSQEPMLMHRSIRDNIAYGRPEASDADIREAARRAAADGFIQTVGDHRGRNGYDAHVGERGVKLSGGQRQRIAVARMVLKDAPILVLDEATSALDSEIEAAIQDSLETLMEGRTVIAVAHRLSTIARLDRIIVIDEGRIVEQGSHDDLLSQDGLYARLWKRQTGGFLPRNLAAE</sequence>
<dbReference type="Pfam" id="PF00005">
    <property type="entry name" value="ABC_tran"/>
    <property type="match status" value="1"/>
</dbReference>
<dbReference type="CDD" id="cd07346">
    <property type="entry name" value="ABC_6TM_exporters"/>
    <property type="match status" value="1"/>
</dbReference>
<name>A0A231UY91_9HYPH</name>
<keyword evidence="6 9" id="KW-1133">Transmembrane helix</keyword>
<evidence type="ECO:0000256" key="6">
    <source>
        <dbReference type="ARBA" id="ARBA00022989"/>
    </source>
</evidence>
<evidence type="ECO:0000256" key="3">
    <source>
        <dbReference type="ARBA" id="ARBA00022692"/>
    </source>
</evidence>
<keyword evidence="7 9" id="KW-0472">Membrane</keyword>
<dbReference type="Proteomes" id="UP000215405">
    <property type="component" value="Unassembled WGS sequence"/>
</dbReference>
<comment type="subcellular location">
    <subcellularLocation>
        <location evidence="1">Cell membrane</location>
        <topology evidence="1">Multi-pass membrane protein</topology>
    </subcellularLocation>
</comment>
<feature type="domain" description="ABC transmembrane type-1" evidence="11">
    <location>
        <begin position="61"/>
        <end position="348"/>
    </location>
</feature>
<dbReference type="SMART" id="SM00382">
    <property type="entry name" value="AAA"/>
    <property type="match status" value="1"/>
</dbReference>
<dbReference type="InterPro" id="IPR011527">
    <property type="entry name" value="ABC1_TM_dom"/>
</dbReference>
<keyword evidence="13" id="KW-1185">Reference proteome</keyword>
<feature type="transmembrane region" description="Helical" evidence="9">
    <location>
        <begin position="60"/>
        <end position="81"/>
    </location>
</feature>
<dbReference type="Pfam" id="PF00664">
    <property type="entry name" value="ABC_membrane"/>
    <property type="match status" value="1"/>
</dbReference>
<dbReference type="PROSITE" id="PS50893">
    <property type="entry name" value="ABC_TRANSPORTER_2"/>
    <property type="match status" value="1"/>
</dbReference>
<evidence type="ECO:0000259" key="11">
    <source>
        <dbReference type="PROSITE" id="PS50929"/>
    </source>
</evidence>
<keyword evidence="3 9" id="KW-0812">Transmembrane</keyword>
<evidence type="ECO:0000256" key="2">
    <source>
        <dbReference type="ARBA" id="ARBA00005417"/>
    </source>
</evidence>
<dbReference type="SUPFAM" id="SSF90123">
    <property type="entry name" value="ABC transporter transmembrane region"/>
    <property type="match status" value="1"/>
</dbReference>
<evidence type="ECO:0000313" key="13">
    <source>
        <dbReference type="Proteomes" id="UP000215405"/>
    </source>
</evidence>
<comment type="similarity">
    <text evidence="2">Belongs to the ABC transporter superfamily.</text>
</comment>
<evidence type="ECO:0000256" key="4">
    <source>
        <dbReference type="ARBA" id="ARBA00022741"/>
    </source>
</evidence>
<evidence type="ECO:0000256" key="9">
    <source>
        <dbReference type="SAM" id="Phobius"/>
    </source>
</evidence>
<evidence type="ECO:0000256" key="1">
    <source>
        <dbReference type="ARBA" id="ARBA00004651"/>
    </source>
</evidence>
<evidence type="ECO:0000256" key="7">
    <source>
        <dbReference type="ARBA" id="ARBA00023136"/>
    </source>
</evidence>
<proteinExistence type="inferred from homology"/>
<dbReference type="EMBL" id="NBYO01000002">
    <property type="protein sequence ID" value="OXT00923.1"/>
    <property type="molecule type" value="Genomic_DNA"/>
</dbReference>
<dbReference type="FunFam" id="3.40.50.300:FF:000218">
    <property type="entry name" value="Multidrug ABC transporter ATP-binding protein"/>
    <property type="match status" value="1"/>
</dbReference>